<dbReference type="VEuPathDB" id="ToxoDB:BESB_004090"/>
<name>A0A2A9MHQ1_BESBE</name>
<protein>
    <submittedName>
        <fullName evidence="1">Uncharacterized protein</fullName>
    </submittedName>
</protein>
<sequence length="94" mass="10304">MIRESVPSRYGMKAKFFTRTILATVSDSQSRCSSTCVPGKSATPRTPGHPKHIVRLTQRKRSTSGFRNPVCTFQSSVHGLGIECNCAVALLRHA</sequence>
<proteinExistence type="predicted"/>
<comment type="caution">
    <text evidence="1">The sequence shown here is derived from an EMBL/GenBank/DDBJ whole genome shotgun (WGS) entry which is preliminary data.</text>
</comment>
<dbReference type="Proteomes" id="UP000224006">
    <property type="component" value="Chromosome I"/>
</dbReference>
<dbReference type="KEGG" id="bbes:BESB_004090"/>
<dbReference type="RefSeq" id="XP_029222077.1">
    <property type="nucleotide sequence ID" value="XM_029359164.1"/>
</dbReference>
<gene>
    <name evidence="1" type="ORF">BESB_004090</name>
</gene>
<dbReference type="AlphaFoldDB" id="A0A2A9MHQ1"/>
<evidence type="ECO:0000313" key="2">
    <source>
        <dbReference type="Proteomes" id="UP000224006"/>
    </source>
</evidence>
<dbReference type="EMBL" id="NWUJ01000001">
    <property type="protein sequence ID" value="PFH38068.1"/>
    <property type="molecule type" value="Genomic_DNA"/>
</dbReference>
<keyword evidence="2" id="KW-1185">Reference proteome</keyword>
<evidence type="ECO:0000313" key="1">
    <source>
        <dbReference type="EMBL" id="PFH38068.1"/>
    </source>
</evidence>
<dbReference type="GeneID" id="40305472"/>
<organism evidence="1 2">
    <name type="scientific">Besnoitia besnoiti</name>
    <name type="common">Apicomplexan protozoan</name>
    <dbReference type="NCBI Taxonomy" id="94643"/>
    <lineage>
        <taxon>Eukaryota</taxon>
        <taxon>Sar</taxon>
        <taxon>Alveolata</taxon>
        <taxon>Apicomplexa</taxon>
        <taxon>Conoidasida</taxon>
        <taxon>Coccidia</taxon>
        <taxon>Eucoccidiorida</taxon>
        <taxon>Eimeriorina</taxon>
        <taxon>Sarcocystidae</taxon>
        <taxon>Besnoitia</taxon>
    </lineage>
</organism>
<accession>A0A2A9MHQ1</accession>
<reference evidence="1 2" key="1">
    <citation type="submission" date="2017-09" db="EMBL/GenBank/DDBJ databases">
        <title>Genome sequencing of Besnoitia besnoiti strain Bb-Ger1.</title>
        <authorList>
            <person name="Schares G."/>
            <person name="Venepally P."/>
            <person name="Lorenzi H.A."/>
        </authorList>
    </citation>
    <scope>NUCLEOTIDE SEQUENCE [LARGE SCALE GENOMIC DNA]</scope>
    <source>
        <strain evidence="1 2">Bb-Ger1</strain>
    </source>
</reference>